<protein>
    <submittedName>
        <fullName evidence="5">OPA3-like protein CG13603</fullName>
    </submittedName>
</protein>
<dbReference type="GO" id="GO:0005739">
    <property type="term" value="C:mitochondrion"/>
    <property type="evidence" value="ECO:0007669"/>
    <property type="project" value="TreeGrafter"/>
</dbReference>
<dbReference type="InterPro" id="IPR010754">
    <property type="entry name" value="OPA3-like"/>
</dbReference>
<dbReference type="GO" id="GO:0019216">
    <property type="term" value="P:regulation of lipid metabolic process"/>
    <property type="evidence" value="ECO:0007669"/>
    <property type="project" value="TreeGrafter"/>
</dbReference>
<keyword evidence="4" id="KW-1185">Reference proteome</keyword>
<name>A0A8U0WJU5_9MUSC</name>
<comment type="similarity">
    <text evidence="1">Belongs to the OPA3 family.</text>
</comment>
<feature type="coiled-coil region" evidence="3">
    <location>
        <begin position="99"/>
        <end position="154"/>
    </location>
</feature>
<organism evidence="4 5">
    <name type="scientific">Glossina fuscipes</name>
    <dbReference type="NCBI Taxonomy" id="7396"/>
    <lineage>
        <taxon>Eukaryota</taxon>
        <taxon>Metazoa</taxon>
        <taxon>Ecdysozoa</taxon>
        <taxon>Arthropoda</taxon>
        <taxon>Hexapoda</taxon>
        <taxon>Insecta</taxon>
        <taxon>Pterygota</taxon>
        <taxon>Neoptera</taxon>
        <taxon>Endopterygota</taxon>
        <taxon>Diptera</taxon>
        <taxon>Brachycera</taxon>
        <taxon>Muscomorpha</taxon>
        <taxon>Hippoboscoidea</taxon>
        <taxon>Glossinidae</taxon>
        <taxon>Glossina</taxon>
    </lineage>
</organism>
<dbReference type="PANTHER" id="PTHR12499:SF0">
    <property type="entry name" value="OPTIC ATROPHY 3 PROTEIN"/>
    <property type="match status" value="1"/>
</dbReference>
<dbReference type="GeneID" id="119634988"/>
<proteinExistence type="inferred from homology"/>
<evidence type="ECO:0000256" key="1">
    <source>
        <dbReference type="ARBA" id="ARBA00007584"/>
    </source>
</evidence>
<accession>A0A8U0WJU5</accession>
<dbReference type="KEGG" id="gfs:119634988"/>
<reference evidence="5" key="1">
    <citation type="submission" date="2025-08" db="UniProtKB">
        <authorList>
            <consortium name="RefSeq"/>
        </authorList>
    </citation>
    <scope>IDENTIFICATION</scope>
    <source>
        <tissue evidence="5">Whole body pupa</tissue>
    </source>
</reference>
<evidence type="ECO:0000256" key="3">
    <source>
        <dbReference type="SAM" id="Coils"/>
    </source>
</evidence>
<dbReference type="Pfam" id="PF07047">
    <property type="entry name" value="OPA3"/>
    <property type="match status" value="1"/>
</dbReference>
<sequence length="245" mass="27823">MVIGAFPVVKLAVLAVKQVSKPLANVIKNHAKGNPLFRHYICMPPAQLYNWIEVKTKMWALNLGRPIQVPPLNEAMAIELGANLLGECIIFAIGAAALIVEYSRQLKKEAKKEENLQLEKAELTNRMAEINFRIERQDAQLREISRVVSELESRSLFRWTRDRLGDYQTFNPENPDQTSTSYRQKNAGGSRIRRALNYLETEVFKSKSAKKELSEATLEALQPLSGSMEDYDSITITMQRKAQSQ</sequence>
<dbReference type="RefSeq" id="XP_037885395.1">
    <property type="nucleotide sequence ID" value="XM_038029467.1"/>
</dbReference>
<dbReference type="Proteomes" id="UP000092443">
    <property type="component" value="Unplaced"/>
</dbReference>
<evidence type="ECO:0000313" key="4">
    <source>
        <dbReference type="Proteomes" id="UP000092443"/>
    </source>
</evidence>
<evidence type="ECO:0000256" key="2">
    <source>
        <dbReference type="ARBA" id="ARBA00023054"/>
    </source>
</evidence>
<dbReference type="PANTHER" id="PTHR12499">
    <property type="entry name" value="OPTIC ATROPHY 3 PROTEIN OPA3"/>
    <property type="match status" value="1"/>
</dbReference>
<keyword evidence="2 3" id="KW-0175">Coiled coil</keyword>
<dbReference type="AlphaFoldDB" id="A0A8U0WJU5"/>
<evidence type="ECO:0000313" key="5">
    <source>
        <dbReference type="RefSeq" id="XP_037885395.1"/>
    </source>
</evidence>
<gene>
    <name evidence="5" type="primary">LOC119634988</name>
</gene>